<dbReference type="KEGG" id="shu:SHYC_00625"/>
<protein>
    <submittedName>
        <fullName evidence="4">TetR/AcrR family transcriptional regulator</fullName>
    </submittedName>
</protein>
<dbReference type="GeneID" id="41071982"/>
<keyword evidence="1 2" id="KW-0238">DNA-binding</keyword>
<dbReference type="STRING" id="1284.SHYC_00625"/>
<evidence type="ECO:0000256" key="2">
    <source>
        <dbReference type="PROSITE-ProRule" id="PRU00335"/>
    </source>
</evidence>
<sequence length="196" mass="22990">MNKQDLRVLKTQKAFMHAFTELLKTKAFDRITVQDLCDRALVQRSTFYRHYKDKYHLLACATEHALTRITQEHVSAIRSDNATLRLEQYIDNLLTYVYDNQVILRHVISHYMHDEVTSIIYKQVYLAVRQQTHAELLSGKRLDIDTDVFNHFIAGGLISIMLNWSNQNDTTRTIENLKTDIVTLIDRVRTTHLKSI</sequence>
<dbReference type="EMBL" id="QXVO01000025">
    <property type="protein sequence ID" value="RIO44977.1"/>
    <property type="molecule type" value="Genomic_DNA"/>
</dbReference>
<dbReference type="InterPro" id="IPR039532">
    <property type="entry name" value="TetR_C_Firmicutes"/>
</dbReference>
<evidence type="ECO:0000313" key="4">
    <source>
        <dbReference type="EMBL" id="RIO44977.1"/>
    </source>
</evidence>
<reference evidence="4 5" key="1">
    <citation type="journal article" date="2016" name="Front. Microbiol.">
        <title>Comprehensive Phylogenetic Analysis of Bovine Non-aureus Staphylococci Species Based on Whole-Genome Sequencing.</title>
        <authorList>
            <person name="Naushad S."/>
            <person name="Barkema H.W."/>
            <person name="Luby C."/>
            <person name="Condas L.A."/>
            <person name="Nobrega D.B."/>
            <person name="Carson D.A."/>
            <person name="De Buck J."/>
        </authorList>
    </citation>
    <scope>NUCLEOTIDE SEQUENCE [LARGE SCALE GENOMIC DNA]</scope>
    <source>
        <strain evidence="4 5">SNUC 5959</strain>
    </source>
</reference>
<organism evidence="4 5">
    <name type="scientific">Staphylococcus hyicus</name>
    <dbReference type="NCBI Taxonomy" id="1284"/>
    <lineage>
        <taxon>Bacteria</taxon>
        <taxon>Bacillati</taxon>
        <taxon>Bacillota</taxon>
        <taxon>Bacilli</taxon>
        <taxon>Bacillales</taxon>
        <taxon>Staphylococcaceae</taxon>
        <taxon>Staphylococcus</taxon>
    </lineage>
</organism>
<feature type="domain" description="HTH tetR-type" evidence="3">
    <location>
        <begin position="9"/>
        <end position="69"/>
    </location>
</feature>
<dbReference type="SUPFAM" id="SSF46689">
    <property type="entry name" value="Homeodomain-like"/>
    <property type="match status" value="1"/>
</dbReference>
<feature type="DNA-binding region" description="H-T-H motif" evidence="2">
    <location>
        <begin position="32"/>
        <end position="51"/>
    </location>
</feature>
<accession>A0A0A8HLX0</accession>
<dbReference type="Gene3D" id="1.10.357.10">
    <property type="entry name" value="Tetracycline Repressor, domain 2"/>
    <property type="match status" value="1"/>
</dbReference>
<dbReference type="InterPro" id="IPR001647">
    <property type="entry name" value="HTH_TetR"/>
</dbReference>
<evidence type="ECO:0000313" key="5">
    <source>
        <dbReference type="Proteomes" id="UP000285625"/>
    </source>
</evidence>
<dbReference type="RefSeq" id="WP_039643575.1">
    <property type="nucleotide sequence ID" value="NZ_CP008747.1"/>
</dbReference>
<dbReference type="Proteomes" id="UP000285625">
    <property type="component" value="Unassembled WGS sequence"/>
</dbReference>
<dbReference type="PANTHER" id="PTHR43479">
    <property type="entry name" value="ACREF/ENVCD OPERON REPRESSOR-RELATED"/>
    <property type="match status" value="1"/>
</dbReference>
<dbReference type="PANTHER" id="PTHR43479:SF7">
    <property type="entry name" value="TETR-FAMILY TRANSCRIPTIONAL REGULATOR"/>
    <property type="match status" value="1"/>
</dbReference>
<dbReference type="HOGENOM" id="CLU_087539_3_1_9"/>
<dbReference type="InterPro" id="IPR009057">
    <property type="entry name" value="Homeodomain-like_sf"/>
</dbReference>
<dbReference type="AlphaFoldDB" id="A0A0A8HLX0"/>
<gene>
    <name evidence="4" type="ORF">BUZ57_08530</name>
</gene>
<name>A0A0A8HLX0_STAHY</name>
<proteinExistence type="predicted"/>
<dbReference type="Pfam" id="PF14278">
    <property type="entry name" value="TetR_C_8"/>
    <property type="match status" value="1"/>
</dbReference>
<dbReference type="Pfam" id="PF00440">
    <property type="entry name" value="TetR_N"/>
    <property type="match status" value="1"/>
</dbReference>
<dbReference type="PROSITE" id="PS50977">
    <property type="entry name" value="HTH_TETR_2"/>
    <property type="match status" value="1"/>
</dbReference>
<dbReference type="InterPro" id="IPR050624">
    <property type="entry name" value="HTH-type_Tx_Regulator"/>
</dbReference>
<comment type="caution">
    <text evidence="4">The sequence shown here is derived from an EMBL/GenBank/DDBJ whole genome shotgun (WGS) entry which is preliminary data.</text>
</comment>
<dbReference type="GO" id="GO:0003677">
    <property type="term" value="F:DNA binding"/>
    <property type="evidence" value="ECO:0007669"/>
    <property type="project" value="UniProtKB-UniRule"/>
</dbReference>
<evidence type="ECO:0000256" key="1">
    <source>
        <dbReference type="ARBA" id="ARBA00023125"/>
    </source>
</evidence>
<evidence type="ECO:0000259" key="3">
    <source>
        <dbReference type="PROSITE" id="PS50977"/>
    </source>
</evidence>